<proteinExistence type="inferred from homology"/>
<evidence type="ECO:0000313" key="8">
    <source>
        <dbReference type="EMBL" id="KER33908.1"/>
    </source>
</evidence>
<feature type="compositionally biased region" description="Basic and acidic residues" evidence="7">
    <location>
        <begin position="14"/>
        <end position="24"/>
    </location>
</feature>
<feature type="region of interest" description="Disordered" evidence="7">
    <location>
        <begin position="13"/>
        <end position="32"/>
    </location>
</feature>
<dbReference type="PANTHER" id="PTHR43591">
    <property type="entry name" value="METHYLTRANSFERASE"/>
    <property type="match status" value="1"/>
</dbReference>
<name>A0A075A2F8_OPIVI</name>
<organism evidence="8 9">
    <name type="scientific">Opisthorchis viverrini</name>
    <name type="common">Southeast Asian liver fluke</name>
    <dbReference type="NCBI Taxonomy" id="6198"/>
    <lineage>
        <taxon>Eukaryota</taxon>
        <taxon>Metazoa</taxon>
        <taxon>Spiralia</taxon>
        <taxon>Lophotrochozoa</taxon>
        <taxon>Platyhelminthes</taxon>
        <taxon>Trematoda</taxon>
        <taxon>Digenea</taxon>
        <taxon>Opisthorchiida</taxon>
        <taxon>Opisthorchiata</taxon>
        <taxon>Opisthorchiidae</taxon>
        <taxon>Opisthorchis</taxon>
    </lineage>
</organism>
<sequence>MPEGDAQILLAKPMQDEWNRRSQLEDDQGPQPKAFVQKPDHNAPVFGVKCKCIPIFTGQIATRVPTPNLENQETVFVKLLTVDQLDMRDCVSHGHPQCISMGRGVSKSTGTISAIWTRLSTTHFGFQTVDEEEKQRKVFNVFQNVAEKYDLMNDVMSAGIHRLWKDNFVHQIMPTHNLKFLDVAGGTGDIAFRIHRFSKRLPSINSGITNGPSNNSEPQITLCDINPAMMEVGKSRANKLGISSICWVEGNAEQLPFEDNSFDVYTIAFGIRNCTHLDKTKSLIQVLFEAHRVLRPHGRFFCLEFSQVVNPVLGKMYDIYSMQLIPVFGQLIAGDWNSYQYLVESIRQFPPQEEFAELIRSAGFSSVNFTNYSFGICAVHSGFKKPQRSEEVKPCK</sequence>
<accession>A0A075A2F8</accession>
<protein>
    <recommendedName>
        <fullName evidence="6">2-methoxy-6-polyprenyl-1,4-benzoquinol methylase, mitochondrial</fullName>
        <ecNumber evidence="6">2.1.1.201</ecNumber>
    </recommendedName>
    <alternativeName>
        <fullName evidence="6">Ubiquinone biosynthesis methyltransferase COQ5</fullName>
    </alternativeName>
</protein>
<evidence type="ECO:0000256" key="4">
    <source>
        <dbReference type="ARBA" id="ARBA00022691"/>
    </source>
</evidence>
<keyword evidence="6" id="KW-0472">Membrane</keyword>
<evidence type="ECO:0000256" key="7">
    <source>
        <dbReference type="SAM" id="MobiDB-lite"/>
    </source>
</evidence>
<dbReference type="Pfam" id="PF01209">
    <property type="entry name" value="Ubie_methyltran"/>
    <property type="match status" value="1"/>
</dbReference>
<feature type="binding site" evidence="6">
    <location>
        <position position="224"/>
    </location>
    <ligand>
        <name>S-adenosyl-L-methionine</name>
        <dbReference type="ChEBI" id="CHEBI:59789"/>
    </ligand>
</feature>
<evidence type="ECO:0000256" key="1">
    <source>
        <dbReference type="ARBA" id="ARBA00022603"/>
    </source>
</evidence>
<dbReference type="EC" id="2.1.1.201" evidence="6"/>
<dbReference type="STRING" id="6198.A0A075A2F8"/>
<keyword evidence="9" id="KW-1185">Reference proteome</keyword>
<keyword evidence="3 6" id="KW-0831">Ubiquinone biosynthesis</keyword>
<dbReference type="SUPFAM" id="SSF53335">
    <property type="entry name" value="S-adenosyl-L-methionine-dependent methyltransferases"/>
    <property type="match status" value="1"/>
</dbReference>
<comment type="function">
    <text evidence="6">Methyltransferase required for the conversion of 2-polyprenyl-6-methoxy-1,4-benzoquinol (DDMQH2) to 2-polyprenyl-3-methyl-6-methoxy-1,4-benzoquinol (DMQH2).</text>
</comment>
<evidence type="ECO:0000256" key="2">
    <source>
        <dbReference type="ARBA" id="ARBA00022679"/>
    </source>
</evidence>
<comment type="pathway">
    <text evidence="6">Cofactor biosynthesis; ubiquinone biosynthesis.</text>
</comment>
<evidence type="ECO:0000313" key="9">
    <source>
        <dbReference type="Proteomes" id="UP000054324"/>
    </source>
</evidence>
<dbReference type="CDD" id="cd02440">
    <property type="entry name" value="AdoMet_MTases"/>
    <property type="match status" value="1"/>
</dbReference>
<comment type="subunit">
    <text evidence="5">Component of a multi-subunit COQ enzyme complex, composed of at least COQ3, COQ4, COQ5, COQ6, COQ7 and COQ9. Interacts with PYURF; the interaction is direct, stabilizes COQ5 protein and associates PYURF with COQ enzyme complex.</text>
</comment>
<comment type="subcellular location">
    <subcellularLocation>
        <location evidence="6">Mitochondrion inner membrane</location>
        <topology evidence="6">Peripheral membrane protein</topology>
        <orientation evidence="6">Matrix side</orientation>
    </subcellularLocation>
</comment>
<dbReference type="InterPro" id="IPR023576">
    <property type="entry name" value="UbiE/COQ5_MeTrFase_CS"/>
</dbReference>
<keyword evidence="2 6" id="KW-0808">Transferase</keyword>
<dbReference type="InterPro" id="IPR004033">
    <property type="entry name" value="UbiE/COQ5_MeTrFase"/>
</dbReference>
<reference evidence="8 9" key="1">
    <citation type="submission" date="2013-11" db="EMBL/GenBank/DDBJ databases">
        <title>Opisthorchis viverrini - life in the bile duct.</title>
        <authorList>
            <person name="Young N.D."/>
            <person name="Nagarajan N."/>
            <person name="Lin S.J."/>
            <person name="Korhonen P.K."/>
            <person name="Jex A.R."/>
            <person name="Hall R.S."/>
            <person name="Safavi-Hemami H."/>
            <person name="Kaewkong W."/>
            <person name="Bertrand D."/>
            <person name="Gao S."/>
            <person name="Seet Q."/>
            <person name="Wongkham S."/>
            <person name="Teh B.T."/>
            <person name="Wongkham C."/>
            <person name="Intapan P.M."/>
            <person name="Maleewong W."/>
            <person name="Yang X."/>
            <person name="Hu M."/>
            <person name="Wang Z."/>
            <person name="Hofmann A."/>
            <person name="Sternberg P.W."/>
            <person name="Tan P."/>
            <person name="Wang J."/>
            <person name="Gasser R.B."/>
        </authorList>
    </citation>
    <scope>NUCLEOTIDE SEQUENCE [LARGE SCALE GENOMIC DNA]</scope>
</reference>
<dbReference type="NCBIfam" id="TIGR01934">
    <property type="entry name" value="MenG_MenH_UbiE"/>
    <property type="match status" value="1"/>
</dbReference>
<gene>
    <name evidence="8" type="ORF">T265_00348</name>
</gene>
<dbReference type="Gene3D" id="3.40.50.150">
    <property type="entry name" value="Vaccinia Virus protein VP39"/>
    <property type="match status" value="1"/>
</dbReference>
<dbReference type="GO" id="GO:0031314">
    <property type="term" value="C:extrinsic component of mitochondrial inner membrane"/>
    <property type="evidence" value="ECO:0007669"/>
    <property type="project" value="UniProtKB-UniRule"/>
</dbReference>
<evidence type="ECO:0000256" key="5">
    <source>
        <dbReference type="ARBA" id="ARBA00046387"/>
    </source>
</evidence>
<comment type="catalytic activity">
    <reaction evidence="6">
        <text>a 2-methoxy-6-(all-trans-polyprenyl)benzene-1,4-diol + S-adenosyl-L-methionine = a 5-methoxy-2-methyl-3-(all-trans-polyprenyl)benzene-1,4-diol + S-adenosyl-L-homocysteine + H(+)</text>
        <dbReference type="Rhea" id="RHEA:28286"/>
        <dbReference type="Rhea" id="RHEA-COMP:10858"/>
        <dbReference type="Rhea" id="RHEA-COMP:10859"/>
        <dbReference type="ChEBI" id="CHEBI:15378"/>
        <dbReference type="ChEBI" id="CHEBI:57856"/>
        <dbReference type="ChEBI" id="CHEBI:59789"/>
        <dbReference type="ChEBI" id="CHEBI:84166"/>
        <dbReference type="ChEBI" id="CHEBI:84167"/>
        <dbReference type="EC" id="2.1.1.201"/>
    </reaction>
</comment>
<dbReference type="Proteomes" id="UP000054324">
    <property type="component" value="Unassembled WGS sequence"/>
</dbReference>
<dbReference type="CTD" id="20314536"/>
<evidence type="ECO:0000256" key="6">
    <source>
        <dbReference type="HAMAP-Rule" id="MF_03191"/>
    </source>
</evidence>
<evidence type="ECO:0000256" key="3">
    <source>
        <dbReference type="ARBA" id="ARBA00022688"/>
    </source>
</evidence>
<feature type="binding site" evidence="6">
    <location>
        <begin position="251"/>
        <end position="252"/>
    </location>
    <ligand>
        <name>S-adenosyl-L-methionine</name>
        <dbReference type="ChEBI" id="CHEBI:59789"/>
    </ligand>
</feature>
<dbReference type="GO" id="GO:0032259">
    <property type="term" value="P:methylation"/>
    <property type="evidence" value="ECO:0007669"/>
    <property type="project" value="UniProtKB-KW"/>
</dbReference>
<dbReference type="UniPathway" id="UPA00232"/>
<dbReference type="FunFam" id="3.40.50.150:FF:000064">
    <property type="entry name" value="2-methoxy-6-polyprenyl-1,4-benzoquinol methylase, mitochondrial"/>
    <property type="match status" value="1"/>
</dbReference>
<comment type="caution">
    <text evidence="6">Lacks conserved residue(s) required for the propagation of feature annotation.</text>
</comment>
<dbReference type="GO" id="GO:0008425">
    <property type="term" value="F:2-methoxy-6-polyprenyl-1,4-benzoquinol methyltransferase activity"/>
    <property type="evidence" value="ECO:0007669"/>
    <property type="project" value="UniProtKB-UniRule"/>
</dbReference>
<dbReference type="PANTHER" id="PTHR43591:SF24">
    <property type="entry name" value="2-METHOXY-6-POLYPRENYL-1,4-BENZOQUINOL METHYLASE, MITOCHONDRIAL"/>
    <property type="match status" value="1"/>
</dbReference>
<keyword evidence="6" id="KW-0496">Mitochondrion</keyword>
<dbReference type="PROSITE" id="PS51608">
    <property type="entry name" value="SAM_MT_UBIE"/>
    <property type="match status" value="1"/>
</dbReference>
<keyword evidence="1 6" id="KW-0489">Methyltransferase</keyword>
<dbReference type="PROSITE" id="PS01183">
    <property type="entry name" value="UBIE_1"/>
    <property type="match status" value="1"/>
</dbReference>
<comment type="similarity">
    <text evidence="6">Belongs to the class I-like SAM-binding methyltransferase superfamily. MenG/UbiE family.</text>
</comment>
<feature type="binding site" evidence="6">
    <location>
        <position position="187"/>
    </location>
    <ligand>
        <name>S-adenosyl-L-methionine</name>
        <dbReference type="ChEBI" id="CHEBI:59789"/>
    </ligand>
</feature>
<dbReference type="KEGG" id="ovi:T265_00348"/>
<dbReference type="RefSeq" id="XP_009162357.1">
    <property type="nucleotide sequence ID" value="XM_009164093.1"/>
</dbReference>
<keyword evidence="6" id="KW-0999">Mitochondrion inner membrane</keyword>
<keyword evidence="4 6" id="KW-0949">S-adenosyl-L-methionine</keyword>
<dbReference type="GeneID" id="20314536"/>
<dbReference type="InterPro" id="IPR029063">
    <property type="entry name" value="SAM-dependent_MTases_sf"/>
</dbReference>
<dbReference type="HAMAP" id="MF_01813">
    <property type="entry name" value="MenG_UbiE_methyltr"/>
    <property type="match status" value="1"/>
</dbReference>
<dbReference type="EMBL" id="KL596621">
    <property type="protein sequence ID" value="KER33908.1"/>
    <property type="molecule type" value="Genomic_DNA"/>
</dbReference>
<dbReference type="AlphaFoldDB" id="A0A075A2F8"/>
<dbReference type="OrthoDB" id="6329284at2759"/>